<reference evidence="2" key="1">
    <citation type="submission" date="2023-06" db="EMBL/GenBank/DDBJ databases">
        <title>Genome-scale phylogeny and comparative genomics of the fungal order Sordariales.</title>
        <authorList>
            <consortium name="Lawrence Berkeley National Laboratory"/>
            <person name="Hensen N."/>
            <person name="Bonometti L."/>
            <person name="Westerberg I."/>
            <person name="Brannstrom I.O."/>
            <person name="Guillou S."/>
            <person name="Cros-Aarteil S."/>
            <person name="Calhoun S."/>
            <person name="Haridas S."/>
            <person name="Kuo A."/>
            <person name="Mondo S."/>
            <person name="Pangilinan J."/>
            <person name="Riley R."/>
            <person name="LaButti K."/>
            <person name="Andreopoulos B."/>
            <person name="Lipzen A."/>
            <person name="Chen C."/>
            <person name="Yanf M."/>
            <person name="Daum C."/>
            <person name="Ng V."/>
            <person name="Clum A."/>
            <person name="Steindorff A."/>
            <person name="Ohm R."/>
            <person name="Martin F."/>
            <person name="Silar P."/>
            <person name="Natvig D."/>
            <person name="Lalanne C."/>
            <person name="Gautier V."/>
            <person name="Ament-velasquez S.L."/>
            <person name="Kruys A."/>
            <person name="Hutchinson M.I."/>
            <person name="Powell A.J."/>
            <person name="Barry K."/>
            <person name="Miller A.N."/>
            <person name="Grigoriev I.V."/>
            <person name="Debuchy R."/>
            <person name="Gladieux P."/>
            <person name="Thoren M.H."/>
            <person name="Johannesson H."/>
        </authorList>
    </citation>
    <scope>NUCLEOTIDE SEQUENCE</scope>
    <source>
        <strain evidence="2">SMH2392-1A</strain>
    </source>
</reference>
<comment type="caution">
    <text evidence="2">The sequence shown here is derived from an EMBL/GenBank/DDBJ whole genome shotgun (WGS) entry which is preliminary data.</text>
</comment>
<feature type="region of interest" description="Disordered" evidence="1">
    <location>
        <begin position="127"/>
        <end position="158"/>
    </location>
</feature>
<proteinExistence type="predicted"/>
<dbReference type="GeneID" id="85327954"/>
<evidence type="ECO:0000313" key="2">
    <source>
        <dbReference type="EMBL" id="KAK0734473.1"/>
    </source>
</evidence>
<feature type="compositionally biased region" description="Gly residues" evidence="1">
    <location>
        <begin position="146"/>
        <end position="158"/>
    </location>
</feature>
<dbReference type="RefSeq" id="XP_060303350.1">
    <property type="nucleotide sequence ID" value="XM_060444684.1"/>
</dbReference>
<dbReference type="Proteomes" id="UP001172101">
    <property type="component" value="Unassembled WGS sequence"/>
</dbReference>
<protein>
    <submittedName>
        <fullName evidence="2">Uncharacterized protein</fullName>
    </submittedName>
</protein>
<dbReference type="EMBL" id="JAUIRO010000001">
    <property type="protein sequence ID" value="KAK0734473.1"/>
    <property type="molecule type" value="Genomic_DNA"/>
</dbReference>
<sequence>MPVTPLLASASGITSDKTMMIAANILVFMKLDGHNNPGAVRAFFAVPQAAAALAPVVTTPPSVVAVAAPTAAAATPVVTPPPPSVVAATAPTATAATPVTGDDLPRAAGGPGGACARCVFLREACRDEEDEGAKGRRKVKREGEGVLAGAGGEGGRGG</sequence>
<accession>A0AA40BHS2</accession>
<keyword evidence="3" id="KW-1185">Reference proteome</keyword>
<dbReference type="AlphaFoldDB" id="A0AA40BHS2"/>
<evidence type="ECO:0000256" key="1">
    <source>
        <dbReference type="SAM" id="MobiDB-lite"/>
    </source>
</evidence>
<gene>
    <name evidence="2" type="ORF">B0T26DRAFT_746373</name>
</gene>
<evidence type="ECO:0000313" key="3">
    <source>
        <dbReference type="Proteomes" id="UP001172101"/>
    </source>
</evidence>
<name>A0AA40BHS2_9PEZI</name>
<organism evidence="2 3">
    <name type="scientific">Lasiosphaeria miniovina</name>
    <dbReference type="NCBI Taxonomy" id="1954250"/>
    <lineage>
        <taxon>Eukaryota</taxon>
        <taxon>Fungi</taxon>
        <taxon>Dikarya</taxon>
        <taxon>Ascomycota</taxon>
        <taxon>Pezizomycotina</taxon>
        <taxon>Sordariomycetes</taxon>
        <taxon>Sordariomycetidae</taxon>
        <taxon>Sordariales</taxon>
        <taxon>Lasiosphaeriaceae</taxon>
        <taxon>Lasiosphaeria</taxon>
    </lineage>
</organism>